<dbReference type="EMBL" id="BAABME010002998">
    <property type="protein sequence ID" value="GAA0156997.1"/>
    <property type="molecule type" value="Genomic_DNA"/>
</dbReference>
<evidence type="ECO:0000313" key="3">
    <source>
        <dbReference type="Proteomes" id="UP001454036"/>
    </source>
</evidence>
<protein>
    <recommendedName>
        <fullName evidence="1">Ppx/GppA phosphatase N-terminal domain-containing protein</fullName>
    </recommendedName>
</protein>
<dbReference type="PANTHER" id="PTHR30005:SF0">
    <property type="entry name" value="RETROGRADE REGULATION PROTEIN 2"/>
    <property type="match status" value="1"/>
</dbReference>
<accession>A0AAV3PYW1</accession>
<dbReference type="InterPro" id="IPR050273">
    <property type="entry name" value="GppA/Ppx_hydrolase"/>
</dbReference>
<reference evidence="2 3" key="1">
    <citation type="submission" date="2024-01" db="EMBL/GenBank/DDBJ databases">
        <title>The complete chloroplast genome sequence of Lithospermum erythrorhizon: insights into the phylogenetic relationship among Boraginaceae species and the maternal lineages of purple gromwells.</title>
        <authorList>
            <person name="Okada T."/>
            <person name="Watanabe K."/>
        </authorList>
    </citation>
    <scope>NUCLEOTIDE SEQUENCE [LARGE SCALE GENOMIC DNA]</scope>
</reference>
<dbReference type="AlphaFoldDB" id="A0AAV3PYW1"/>
<dbReference type="PANTHER" id="PTHR30005">
    <property type="entry name" value="EXOPOLYPHOSPHATASE"/>
    <property type="match status" value="1"/>
</dbReference>
<evidence type="ECO:0000313" key="2">
    <source>
        <dbReference type="EMBL" id="GAA0156997.1"/>
    </source>
</evidence>
<dbReference type="Pfam" id="PF02541">
    <property type="entry name" value="Ppx-GppA"/>
    <property type="match status" value="1"/>
</dbReference>
<proteinExistence type="predicted"/>
<dbReference type="Proteomes" id="UP001454036">
    <property type="component" value="Unassembled WGS sequence"/>
</dbReference>
<comment type="caution">
    <text evidence="2">The sequence shown here is derived from an EMBL/GenBank/DDBJ whole genome shotgun (WGS) entry which is preliminary data.</text>
</comment>
<feature type="domain" description="Ppx/GppA phosphatase N-terminal" evidence="1">
    <location>
        <begin position="17"/>
        <end position="114"/>
    </location>
</feature>
<keyword evidence="3" id="KW-1185">Reference proteome</keyword>
<dbReference type="SUPFAM" id="SSF53067">
    <property type="entry name" value="Actin-like ATPase domain"/>
    <property type="match status" value="1"/>
</dbReference>
<dbReference type="Gene3D" id="3.30.420.40">
    <property type="match status" value="1"/>
</dbReference>
<sequence>MGTNSFKLLIVQVDPSTGHFLTLARSKKHVLIGMDSTPTISQASTFQATSVLHKFQDIIPSHRVPSVHSRLVATSAVHESSTMSQFIHSIHQTLGLHVDVLSGSDEACLIYLGVL</sequence>
<organism evidence="2 3">
    <name type="scientific">Lithospermum erythrorhizon</name>
    <name type="common">Purple gromwell</name>
    <name type="synonym">Lithospermum officinale var. erythrorhizon</name>
    <dbReference type="NCBI Taxonomy" id="34254"/>
    <lineage>
        <taxon>Eukaryota</taxon>
        <taxon>Viridiplantae</taxon>
        <taxon>Streptophyta</taxon>
        <taxon>Embryophyta</taxon>
        <taxon>Tracheophyta</taxon>
        <taxon>Spermatophyta</taxon>
        <taxon>Magnoliopsida</taxon>
        <taxon>eudicotyledons</taxon>
        <taxon>Gunneridae</taxon>
        <taxon>Pentapetalae</taxon>
        <taxon>asterids</taxon>
        <taxon>lamiids</taxon>
        <taxon>Boraginales</taxon>
        <taxon>Boraginaceae</taxon>
        <taxon>Boraginoideae</taxon>
        <taxon>Lithospermeae</taxon>
        <taxon>Lithospermum</taxon>
    </lineage>
</organism>
<name>A0AAV3PYW1_LITER</name>
<dbReference type="InterPro" id="IPR003695">
    <property type="entry name" value="Ppx_GppA_N"/>
</dbReference>
<dbReference type="GO" id="GO:0016462">
    <property type="term" value="F:pyrophosphatase activity"/>
    <property type="evidence" value="ECO:0007669"/>
    <property type="project" value="TreeGrafter"/>
</dbReference>
<evidence type="ECO:0000259" key="1">
    <source>
        <dbReference type="Pfam" id="PF02541"/>
    </source>
</evidence>
<gene>
    <name evidence="2" type="ORF">LIER_14357</name>
</gene>
<dbReference type="InterPro" id="IPR043129">
    <property type="entry name" value="ATPase_NBD"/>
</dbReference>